<dbReference type="EMBL" id="QHHQ01000002">
    <property type="protein sequence ID" value="RAI01998.1"/>
    <property type="molecule type" value="Genomic_DNA"/>
</dbReference>
<dbReference type="AlphaFoldDB" id="A0A8B2NUN1"/>
<dbReference type="Proteomes" id="UP000249590">
    <property type="component" value="Unassembled WGS sequence"/>
</dbReference>
<keyword evidence="3" id="KW-1185">Reference proteome</keyword>
<proteinExistence type="predicted"/>
<dbReference type="RefSeq" id="WP_111345263.1">
    <property type="nucleotide sequence ID" value="NZ_QHHQ01000002.1"/>
</dbReference>
<protein>
    <submittedName>
        <fullName evidence="2">Amidase</fullName>
    </submittedName>
</protein>
<comment type="caution">
    <text evidence="2">The sequence shown here is derived from an EMBL/GenBank/DDBJ whole genome shotgun (WGS) entry which is preliminary data.</text>
</comment>
<evidence type="ECO:0000313" key="2">
    <source>
        <dbReference type="EMBL" id="RAI01998.1"/>
    </source>
</evidence>
<dbReference type="InterPro" id="IPR036928">
    <property type="entry name" value="AS_sf"/>
</dbReference>
<name>A0A8B2NUN1_9HYPH</name>
<sequence>MSIADPTALPAQGVFPPTATEAARDIAAGRLSPTELVAMCLKRIDEVDGRLHTYITLDAEGALAAAAEAEAEIAAGRHRGPLHGIPFAVKDNYDAAGLPTTGGSRMLEGNVPEVDSTPVARMKAAGAVLMGKLGTWEYGTGNGGEYFDLPIETTRNPWDTARFAGGSSTGAGSAVAAGTTVLALGSDTTGSVRLPASACGVVGVRATHGLVPRAGLIANCYSMDVPGPFTWTVADAALVLEAVTGHDPRDVSSAAVPPFVRPPAMGGSVAGLRIGVIRDVGPGFVPDPEMTAAFEAGLGVLKDLGADLRETAFPVPVPDQFAVASIIGPAESAAIHEDELTHKSAMMGYGLRDKLLKGAMIRAADYIAAQRQRRAIADGIEAMMSSFDAIVTYGACHVAPRIDDQAEMIAFTAETALTPFSLSSHPTLVQCTGFTAAGLPLHWQIAGPYFGEATILSIAAAFEAATPYRQRRPNL</sequence>
<evidence type="ECO:0000259" key="1">
    <source>
        <dbReference type="Pfam" id="PF01425"/>
    </source>
</evidence>
<reference evidence="2 3" key="1">
    <citation type="submission" date="2018-05" db="EMBL/GenBank/DDBJ databases">
        <title>Acuticoccus sediminis sp. nov., isolated from deep-sea sediment of Indian Ocean.</title>
        <authorList>
            <person name="Liu X."/>
            <person name="Lai Q."/>
            <person name="Du Y."/>
            <person name="Sun F."/>
            <person name="Zhang X."/>
            <person name="Wang S."/>
            <person name="Shao Z."/>
        </authorList>
    </citation>
    <scope>NUCLEOTIDE SEQUENCE [LARGE SCALE GENOMIC DNA]</scope>
    <source>
        <strain evidence="2 3">PTG4-2</strain>
    </source>
</reference>
<dbReference type="SUPFAM" id="SSF75304">
    <property type="entry name" value="Amidase signature (AS) enzymes"/>
    <property type="match status" value="1"/>
</dbReference>
<dbReference type="PANTHER" id="PTHR11895:SF176">
    <property type="entry name" value="AMIDASE AMID-RELATED"/>
    <property type="match status" value="1"/>
</dbReference>
<feature type="domain" description="Amidase" evidence="1">
    <location>
        <begin position="35"/>
        <end position="456"/>
    </location>
</feature>
<accession>A0A8B2NUN1</accession>
<gene>
    <name evidence="2" type="ORF">DLJ53_11480</name>
</gene>
<dbReference type="Pfam" id="PF01425">
    <property type="entry name" value="Amidase"/>
    <property type="match status" value="1"/>
</dbReference>
<dbReference type="PANTHER" id="PTHR11895">
    <property type="entry name" value="TRANSAMIDASE"/>
    <property type="match status" value="1"/>
</dbReference>
<dbReference type="GO" id="GO:0003824">
    <property type="term" value="F:catalytic activity"/>
    <property type="evidence" value="ECO:0007669"/>
    <property type="project" value="InterPro"/>
</dbReference>
<dbReference type="Gene3D" id="3.90.1300.10">
    <property type="entry name" value="Amidase signature (AS) domain"/>
    <property type="match status" value="1"/>
</dbReference>
<organism evidence="2 3">
    <name type="scientific">Acuticoccus sediminis</name>
    <dbReference type="NCBI Taxonomy" id="2184697"/>
    <lineage>
        <taxon>Bacteria</taxon>
        <taxon>Pseudomonadati</taxon>
        <taxon>Pseudomonadota</taxon>
        <taxon>Alphaproteobacteria</taxon>
        <taxon>Hyphomicrobiales</taxon>
        <taxon>Amorphaceae</taxon>
        <taxon>Acuticoccus</taxon>
    </lineage>
</organism>
<evidence type="ECO:0000313" key="3">
    <source>
        <dbReference type="Proteomes" id="UP000249590"/>
    </source>
</evidence>
<dbReference type="InterPro" id="IPR000120">
    <property type="entry name" value="Amidase"/>
</dbReference>
<dbReference type="InterPro" id="IPR023631">
    <property type="entry name" value="Amidase_dom"/>
</dbReference>
<dbReference type="OrthoDB" id="9777859at2"/>